<evidence type="ECO:0000313" key="1">
    <source>
        <dbReference type="EMBL" id="KKL26361.1"/>
    </source>
</evidence>
<dbReference type="AlphaFoldDB" id="A0A0F9E943"/>
<reference evidence="1" key="1">
    <citation type="journal article" date="2015" name="Nature">
        <title>Complex archaea that bridge the gap between prokaryotes and eukaryotes.</title>
        <authorList>
            <person name="Spang A."/>
            <person name="Saw J.H."/>
            <person name="Jorgensen S.L."/>
            <person name="Zaremba-Niedzwiedzka K."/>
            <person name="Martijn J."/>
            <person name="Lind A.E."/>
            <person name="van Eijk R."/>
            <person name="Schleper C."/>
            <person name="Guy L."/>
            <person name="Ettema T.J."/>
        </authorList>
    </citation>
    <scope>NUCLEOTIDE SEQUENCE</scope>
</reference>
<gene>
    <name evidence="1" type="ORF">LCGC14_2396040</name>
</gene>
<name>A0A0F9E943_9ZZZZ</name>
<accession>A0A0F9E943</accession>
<sequence length="85" mass="9659">IMNTLTFEELRNDTSLKFTDISTEASRRYRYPREEYIVIEAPVALNVSKAGGHRILDGQGVSYYVPRGWIGLSWVAKDGAPHFVK</sequence>
<protein>
    <submittedName>
        <fullName evidence="1">Uncharacterized protein</fullName>
    </submittedName>
</protein>
<dbReference type="EMBL" id="LAZR01035864">
    <property type="protein sequence ID" value="KKL26361.1"/>
    <property type="molecule type" value="Genomic_DNA"/>
</dbReference>
<organism evidence="1">
    <name type="scientific">marine sediment metagenome</name>
    <dbReference type="NCBI Taxonomy" id="412755"/>
    <lineage>
        <taxon>unclassified sequences</taxon>
        <taxon>metagenomes</taxon>
        <taxon>ecological metagenomes</taxon>
    </lineage>
</organism>
<feature type="non-terminal residue" evidence="1">
    <location>
        <position position="1"/>
    </location>
</feature>
<proteinExistence type="predicted"/>
<comment type="caution">
    <text evidence="1">The sequence shown here is derived from an EMBL/GenBank/DDBJ whole genome shotgun (WGS) entry which is preliminary data.</text>
</comment>